<organism evidence="2 3">
    <name type="scientific">Nyssa sinensis</name>
    <dbReference type="NCBI Taxonomy" id="561372"/>
    <lineage>
        <taxon>Eukaryota</taxon>
        <taxon>Viridiplantae</taxon>
        <taxon>Streptophyta</taxon>
        <taxon>Embryophyta</taxon>
        <taxon>Tracheophyta</taxon>
        <taxon>Spermatophyta</taxon>
        <taxon>Magnoliopsida</taxon>
        <taxon>eudicotyledons</taxon>
        <taxon>Gunneridae</taxon>
        <taxon>Pentapetalae</taxon>
        <taxon>asterids</taxon>
        <taxon>Cornales</taxon>
        <taxon>Nyssaceae</taxon>
        <taxon>Nyssa</taxon>
    </lineage>
</organism>
<dbReference type="AlphaFoldDB" id="A0A5J5BNU1"/>
<evidence type="ECO:0000313" key="2">
    <source>
        <dbReference type="EMBL" id="KAA8544725.1"/>
    </source>
</evidence>
<feature type="region of interest" description="Disordered" evidence="1">
    <location>
        <begin position="30"/>
        <end position="50"/>
    </location>
</feature>
<evidence type="ECO:0000313" key="3">
    <source>
        <dbReference type="Proteomes" id="UP000325577"/>
    </source>
</evidence>
<keyword evidence="3" id="KW-1185">Reference proteome</keyword>
<sequence length="71" mass="8494">MWRPVFKTLEILENKQIPNRQNFQTAWHKEKGRTSAHRQEQCKSTSAHSSLTSRRWIQGFEIVQPDKQSDR</sequence>
<name>A0A5J5BNU1_9ASTE</name>
<dbReference type="EMBL" id="CM018033">
    <property type="protein sequence ID" value="KAA8544725.1"/>
    <property type="molecule type" value="Genomic_DNA"/>
</dbReference>
<feature type="compositionally biased region" description="Basic and acidic residues" evidence="1">
    <location>
        <begin position="30"/>
        <end position="41"/>
    </location>
</feature>
<reference evidence="2 3" key="1">
    <citation type="submission" date="2019-09" db="EMBL/GenBank/DDBJ databases">
        <title>A chromosome-level genome assembly of the Chinese tupelo Nyssa sinensis.</title>
        <authorList>
            <person name="Yang X."/>
            <person name="Kang M."/>
            <person name="Yang Y."/>
            <person name="Xiong H."/>
            <person name="Wang M."/>
            <person name="Zhang Z."/>
            <person name="Wang Z."/>
            <person name="Wu H."/>
            <person name="Ma T."/>
            <person name="Liu J."/>
            <person name="Xi Z."/>
        </authorList>
    </citation>
    <scope>NUCLEOTIDE SEQUENCE [LARGE SCALE GENOMIC DNA]</scope>
    <source>
        <strain evidence="2">J267</strain>
        <tissue evidence="2">Leaf</tissue>
    </source>
</reference>
<protein>
    <submittedName>
        <fullName evidence="2">Uncharacterized protein</fullName>
    </submittedName>
</protein>
<gene>
    <name evidence="2" type="ORF">F0562_019571</name>
</gene>
<dbReference type="Proteomes" id="UP000325577">
    <property type="component" value="Linkage Group LG10"/>
</dbReference>
<accession>A0A5J5BNU1</accession>
<evidence type="ECO:0000256" key="1">
    <source>
        <dbReference type="SAM" id="MobiDB-lite"/>
    </source>
</evidence>
<proteinExistence type="predicted"/>